<evidence type="ECO:0000313" key="1">
    <source>
        <dbReference type="EMBL" id="MFB9644038.1"/>
    </source>
</evidence>
<dbReference type="PANTHER" id="PTHR12526">
    <property type="entry name" value="GLYCOSYLTRANSFERASE"/>
    <property type="match status" value="1"/>
</dbReference>
<dbReference type="EC" id="2.4.-.-" evidence="1"/>
<dbReference type="SUPFAM" id="SSF53756">
    <property type="entry name" value="UDP-Glycosyltransferase/glycogen phosphorylase"/>
    <property type="match status" value="1"/>
</dbReference>
<dbReference type="RefSeq" id="WP_157424363.1">
    <property type="nucleotide sequence ID" value="NZ_BAAANI010000005.1"/>
</dbReference>
<protein>
    <submittedName>
        <fullName evidence="1">Glycosyltransferase</fullName>
        <ecNumber evidence="1">2.4.-.-</ecNumber>
    </submittedName>
</protein>
<organism evidence="1 2">
    <name type="scientific">Agromyces lapidis</name>
    <dbReference type="NCBI Taxonomy" id="279574"/>
    <lineage>
        <taxon>Bacteria</taxon>
        <taxon>Bacillati</taxon>
        <taxon>Actinomycetota</taxon>
        <taxon>Actinomycetes</taxon>
        <taxon>Micrococcales</taxon>
        <taxon>Microbacteriaceae</taxon>
        <taxon>Agromyces</taxon>
    </lineage>
</organism>
<comment type="caution">
    <text evidence="1">The sequence shown here is derived from an EMBL/GenBank/DDBJ whole genome shotgun (WGS) entry which is preliminary data.</text>
</comment>
<evidence type="ECO:0000313" key="2">
    <source>
        <dbReference type="Proteomes" id="UP001589667"/>
    </source>
</evidence>
<dbReference type="Gene3D" id="3.40.50.2000">
    <property type="entry name" value="Glycogen Phosphorylase B"/>
    <property type="match status" value="3"/>
</dbReference>
<keyword evidence="1" id="KW-0808">Transferase</keyword>
<name>A0ABV5SUK8_9MICO</name>
<keyword evidence="2" id="KW-1185">Reference proteome</keyword>
<dbReference type="PANTHER" id="PTHR12526:SF630">
    <property type="entry name" value="GLYCOSYLTRANSFERASE"/>
    <property type="match status" value="1"/>
</dbReference>
<proteinExistence type="predicted"/>
<gene>
    <name evidence="1" type="ORF">ACFFQV_17240</name>
</gene>
<keyword evidence="1" id="KW-0328">Glycosyltransferase</keyword>
<dbReference type="Proteomes" id="UP001589667">
    <property type="component" value="Unassembled WGS sequence"/>
</dbReference>
<dbReference type="Pfam" id="PF13692">
    <property type="entry name" value="Glyco_trans_1_4"/>
    <property type="match status" value="1"/>
</dbReference>
<sequence length="534" mass="58952">MFDRDGGATVRVRMPRGRHFAVTWSIPDDYGGMTAALLARSSSFARLAGVGVQVLTFDVCPDTPALEARLRERGVLADGVAIVNLYEWLRANPLPGGRLRLDRDAFTPIGEDEAHETLHRDDGRVIARVRRDGGRLLQIDHLREDGSLVLSDRRDTRCRGELGGRSLVLCDAVGRPVRSWRRAWPIYTAWLDALTASSPSYLIVDSKTIAPFMLGYRRSHVITAHVVHASHRAGPGSEHPVRASRREVFEHLEDFDLVALLSRRQAAEVAEISGPHEHLAVIPNARPPREVLSPPRRPGRDSARRPVGAGIVLASLTSRKRVSDAIRAVTAAQGDSAAPLTLDVYGDGEERETLERLSAGTPGVELHGFTPDARRHLAARSFLLLTSRSEGFPLVLVESMAAGCIPIAYDIRYGPADLIRDGRNGLLVPSGDIEALAAAIGSLQRMSPRKVAAMRRAARRSARAFDERRVVAAWARELSRARARRELRRSRRIPRLRAMLQQVPFGAPVRRIGVRARAVVERFARSAPNSRRSR</sequence>
<dbReference type="GO" id="GO:0016757">
    <property type="term" value="F:glycosyltransferase activity"/>
    <property type="evidence" value="ECO:0007669"/>
    <property type="project" value="UniProtKB-KW"/>
</dbReference>
<reference evidence="1 2" key="1">
    <citation type="submission" date="2024-09" db="EMBL/GenBank/DDBJ databases">
        <authorList>
            <person name="Sun Q."/>
            <person name="Mori K."/>
        </authorList>
    </citation>
    <scope>NUCLEOTIDE SEQUENCE [LARGE SCALE GENOMIC DNA]</scope>
    <source>
        <strain evidence="1 2">JCM 14321</strain>
    </source>
</reference>
<dbReference type="EMBL" id="JBHMBL010000004">
    <property type="protein sequence ID" value="MFB9644038.1"/>
    <property type="molecule type" value="Genomic_DNA"/>
</dbReference>
<accession>A0ABV5SUK8</accession>